<feature type="region of interest" description="Disordered" evidence="1">
    <location>
        <begin position="34"/>
        <end position="65"/>
    </location>
</feature>
<feature type="compositionally biased region" description="Basic and acidic residues" evidence="1">
    <location>
        <begin position="79"/>
        <end position="95"/>
    </location>
</feature>
<feature type="compositionally biased region" description="Acidic residues" evidence="1">
    <location>
        <begin position="53"/>
        <end position="64"/>
    </location>
</feature>
<dbReference type="PaxDb" id="3635-A0A1U8P287"/>
<dbReference type="KEGG" id="ghi:107954246"/>
<feature type="region of interest" description="Disordered" evidence="1">
    <location>
        <begin position="286"/>
        <end position="310"/>
    </location>
</feature>
<organism evidence="2 3">
    <name type="scientific">Gossypium hirsutum</name>
    <name type="common">Upland cotton</name>
    <name type="synonym">Gossypium mexicanum</name>
    <dbReference type="NCBI Taxonomy" id="3635"/>
    <lineage>
        <taxon>Eukaryota</taxon>
        <taxon>Viridiplantae</taxon>
        <taxon>Streptophyta</taxon>
        <taxon>Embryophyta</taxon>
        <taxon>Tracheophyta</taxon>
        <taxon>Spermatophyta</taxon>
        <taxon>Magnoliopsida</taxon>
        <taxon>eudicotyledons</taxon>
        <taxon>Gunneridae</taxon>
        <taxon>Pentapetalae</taxon>
        <taxon>rosids</taxon>
        <taxon>malvids</taxon>
        <taxon>Malvales</taxon>
        <taxon>Malvaceae</taxon>
        <taxon>Malvoideae</taxon>
        <taxon>Gossypium</taxon>
    </lineage>
</organism>
<feature type="compositionally biased region" description="Basic and acidic residues" evidence="1">
    <location>
        <begin position="125"/>
        <end position="166"/>
    </location>
</feature>
<gene>
    <name evidence="3" type="primary">LOC107954246</name>
</gene>
<proteinExistence type="predicted"/>
<reference evidence="2" key="1">
    <citation type="journal article" date="2020" name="Nat. Genet.">
        <title>Genomic diversifications of five Gossypium allopolyploid species and their impact on cotton improvement.</title>
        <authorList>
            <person name="Chen Z.J."/>
            <person name="Sreedasyam A."/>
            <person name="Ando A."/>
            <person name="Song Q."/>
            <person name="De Santiago L.M."/>
            <person name="Hulse-Kemp A.M."/>
            <person name="Ding M."/>
            <person name="Ye W."/>
            <person name="Kirkbride R.C."/>
            <person name="Jenkins J."/>
            <person name="Plott C."/>
            <person name="Lovell J."/>
            <person name="Lin Y.M."/>
            <person name="Vaughn R."/>
            <person name="Liu B."/>
            <person name="Simpson S."/>
            <person name="Scheffler B.E."/>
            <person name="Wen L."/>
            <person name="Saski C.A."/>
            <person name="Grover C.E."/>
            <person name="Hu G."/>
            <person name="Conover J.L."/>
            <person name="Carlson J.W."/>
            <person name="Shu S."/>
            <person name="Boston L.B."/>
            <person name="Williams M."/>
            <person name="Peterson D.G."/>
            <person name="McGee K."/>
            <person name="Jones D.C."/>
            <person name="Wendel J.F."/>
            <person name="Stelly D.M."/>
            <person name="Grimwood J."/>
            <person name="Schmutz J."/>
        </authorList>
    </citation>
    <scope>NUCLEOTIDE SEQUENCE [LARGE SCALE GENOMIC DNA]</scope>
    <source>
        <strain evidence="2">cv. TM-1</strain>
    </source>
</reference>
<dbReference type="RefSeq" id="XP_016745235.1">
    <property type="nucleotide sequence ID" value="XM_016889746.2"/>
</dbReference>
<evidence type="ECO:0000256" key="1">
    <source>
        <dbReference type="SAM" id="MobiDB-lite"/>
    </source>
</evidence>
<dbReference type="AlphaFoldDB" id="A0A1U8P287"/>
<accession>A0A1U8P287</accession>
<dbReference type="PANTHER" id="PTHR35511:SF2">
    <property type="entry name" value="A-KINASE ANCHOR-LIKE PROTEIN"/>
    <property type="match status" value="1"/>
</dbReference>
<evidence type="ECO:0000313" key="2">
    <source>
        <dbReference type="Proteomes" id="UP000818029"/>
    </source>
</evidence>
<dbReference type="PANTHER" id="PTHR35511">
    <property type="entry name" value="A-KINASE ANCHOR-LIKE PROTEIN"/>
    <property type="match status" value="1"/>
</dbReference>
<sequence>MLNLCNPSKIKDKTFEDPSHASISRIETITVTEENVEPALAGFEEKPKSDSEPVAEDQSNENENEVTKFVVLSEKVDKEVEKADGSEAIKEHVMEEESSTNELPPVSRGDEANKAKDYNSVSTECIKEAESREHIEAEQTEVERKSTHDKEGSHIIEELEERRQGEESTDPAKVSSEDREAEEKADIIDDLKLCHEESHIEVVTDLRAQTSLNDAVKEELINTLNISSVKMGLETIKGDANQETKEVEMGQLEDISSDLALEVPLNDNNEAEVIKRDADALYMQKDQVAEPEKGPTAELEANKTEDTEEKLDEQLQSSACTLLSEGENIRIANLIENIEEEIHKDAEVKHESREDSSDTKRIEEVRLPKEEQGELKVVDTIADEGLPNEEPEEKIQTIFSTLASKESEHGTGAINEEIEYGKTKEEIPTKLDAVAGDEITGIRETGMGLQVM</sequence>
<protein>
    <submittedName>
        <fullName evidence="3">Myosin-3</fullName>
    </submittedName>
</protein>
<keyword evidence="2" id="KW-1185">Reference proteome</keyword>
<dbReference type="Proteomes" id="UP000818029">
    <property type="component" value="Chromosome D07"/>
</dbReference>
<dbReference type="GeneID" id="107954246"/>
<feature type="compositionally biased region" description="Basic and acidic residues" evidence="1">
    <location>
        <begin position="175"/>
        <end position="184"/>
    </location>
</feature>
<feature type="compositionally biased region" description="Basic and acidic residues" evidence="1">
    <location>
        <begin position="108"/>
        <end position="117"/>
    </location>
</feature>
<feature type="region of interest" description="Disordered" evidence="1">
    <location>
        <begin position="79"/>
        <end position="184"/>
    </location>
</feature>
<evidence type="ECO:0000313" key="3">
    <source>
        <dbReference type="RefSeq" id="XP_016745235.1"/>
    </source>
</evidence>
<reference evidence="3" key="2">
    <citation type="submission" date="2025-08" db="UniProtKB">
        <authorList>
            <consortium name="RefSeq"/>
        </authorList>
    </citation>
    <scope>IDENTIFICATION</scope>
</reference>
<feature type="compositionally biased region" description="Basic and acidic residues" evidence="1">
    <location>
        <begin position="287"/>
        <end position="305"/>
    </location>
</feature>
<name>A0A1U8P287_GOSHI</name>